<reference evidence="2" key="1">
    <citation type="submission" date="2016-10" db="EMBL/GenBank/DDBJ databases">
        <authorList>
            <person name="Varghese N."/>
            <person name="Submissions S."/>
        </authorList>
    </citation>
    <scope>NUCLEOTIDE SEQUENCE [LARGE SCALE GENOMIC DNA]</scope>
    <source>
        <strain evidence="2">DSM 23095</strain>
    </source>
</reference>
<evidence type="ECO:0000313" key="1">
    <source>
        <dbReference type="EMBL" id="SDD37505.1"/>
    </source>
</evidence>
<gene>
    <name evidence="1" type="ORF">SAMN04488104_10271</name>
</gene>
<accession>A0A1G6UAC8</accession>
<dbReference type="Proteomes" id="UP000199060">
    <property type="component" value="Unassembled WGS sequence"/>
</dbReference>
<feature type="non-terminal residue" evidence="1">
    <location>
        <position position="1"/>
    </location>
</feature>
<proteinExistence type="predicted"/>
<dbReference type="EMBL" id="FNAC01000027">
    <property type="protein sequence ID" value="SDD37505.1"/>
    <property type="molecule type" value="Genomic_DNA"/>
</dbReference>
<evidence type="ECO:0000313" key="2">
    <source>
        <dbReference type="Proteomes" id="UP000199060"/>
    </source>
</evidence>
<organism evidence="1 2">
    <name type="scientific">Algoriphagus faecimaris</name>
    <dbReference type="NCBI Taxonomy" id="686796"/>
    <lineage>
        <taxon>Bacteria</taxon>
        <taxon>Pseudomonadati</taxon>
        <taxon>Bacteroidota</taxon>
        <taxon>Cytophagia</taxon>
        <taxon>Cytophagales</taxon>
        <taxon>Cyclobacteriaceae</taxon>
        <taxon>Algoriphagus</taxon>
    </lineage>
</organism>
<name>A0A1G6UAC8_9BACT</name>
<keyword evidence="2" id="KW-1185">Reference proteome</keyword>
<sequence>FIGNLKANASKMETIISFEERQKSTYGR</sequence>
<dbReference type="AlphaFoldDB" id="A0A1G6UAC8"/>
<protein>
    <submittedName>
        <fullName evidence="1">Uncharacterized protein</fullName>
    </submittedName>
</protein>